<reference evidence="3 4" key="2">
    <citation type="journal article" date="2015" name="Stand. Genomic Sci.">
        <title>Draft genome sequence of Cellulomonas carbonis T26(T) and comparative analysis of six Cellulomonas genomes.</title>
        <authorList>
            <person name="Zhuang W."/>
            <person name="Zhang S."/>
            <person name="Xia X."/>
            <person name="Wang G."/>
        </authorList>
    </citation>
    <scope>NUCLEOTIDE SEQUENCE [LARGE SCALE GENOMIC DNA]</scope>
    <source>
        <strain evidence="3 4">T26</strain>
    </source>
</reference>
<keyword evidence="1" id="KW-1133">Transmembrane helix</keyword>
<feature type="transmembrane region" description="Helical" evidence="1">
    <location>
        <begin position="89"/>
        <end position="112"/>
    </location>
</feature>
<feature type="transmembrane region" description="Helical" evidence="1">
    <location>
        <begin position="42"/>
        <end position="59"/>
    </location>
</feature>
<sequence length="277" mass="30788">MLGPVTTTTPDAEAPTATWARLAPAVGLSASAVLMFGLHVRPLAYVVLVASVVAAFLVDRGLGKDLFLIGLGVAIVSTTSMEADVSWPRFIAIGTALTLAVAVPFLVDRFVFRRRAIRFPWRTGKSWPTIEKAYIVAVPLLGWAILPFYFIRSGAYRNWPEITETDQLARFFVGVNGVGTWDELFFICTCFALLLRHFPWWQANLLQAAIFVSFLWELGYRSWGPLLTIPFALLQGLIFKHTGSLTLVLVVHLLFDAIVFMAIVHVNVPSLFPIFVY</sequence>
<dbReference type="Pfam" id="PF02517">
    <property type="entry name" value="Rce1-like"/>
    <property type="match status" value="1"/>
</dbReference>
<feature type="transmembrane region" description="Helical" evidence="1">
    <location>
        <begin position="222"/>
        <end position="239"/>
    </location>
</feature>
<keyword evidence="1" id="KW-0472">Membrane</keyword>
<feature type="transmembrane region" description="Helical" evidence="1">
    <location>
        <begin position="133"/>
        <end position="151"/>
    </location>
</feature>
<dbReference type="AlphaFoldDB" id="A0A0A0BVN3"/>
<dbReference type="GO" id="GO:0080120">
    <property type="term" value="P:CAAX-box protein maturation"/>
    <property type="evidence" value="ECO:0007669"/>
    <property type="project" value="UniProtKB-ARBA"/>
</dbReference>
<evidence type="ECO:0000313" key="3">
    <source>
        <dbReference type="EMBL" id="KGM12040.1"/>
    </source>
</evidence>
<organism evidence="3 4">
    <name type="scientific">Cellulomonas carbonis T26</name>
    <dbReference type="NCBI Taxonomy" id="947969"/>
    <lineage>
        <taxon>Bacteria</taxon>
        <taxon>Bacillati</taxon>
        <taxon>Actinomycetota</taxon>
        <taxon>Actinomycetes</taxon>
        <taxon>Micrococcales</taxon>
        <taxon>Cellulomonadaceae</taxon>
        <taxon>Cellulomonas</taxon>
    </lineage>
</organism>
<dbReference type="Proteomes" id="UP000029839">
    <property type="component" value="Unassembled WGS sequence"/>
</dbReference>
<feature type="domain" description="CAAX prenyl protease 2/Lysostaphin resistance protein A-like" evidence="2">
    <location>
        <begin position="168"/>
        <end position="258"/>
    </location>
</feature>
<protein>
    <submittedName>
        <fullName evidence="3">Abortive phage infection protein</fullName>
    </submittedName>
</protein>
<feature type="transmembrane region" description="Helical" evidence="1">
    <location>
        <begin position="246"/>
        <end position="268"/>
    </location>
</feature>
<keyword evidence="1" id="KW-0812">Transmembrane</keyword>
<evidence type="ECO:0000313" key="4">
    <source>
        <dbReference type="Proteomes" id="UP000029839"/>
    </source>
</evidence>
<dbReference type="EMBL" id="AXCY01000009">
    <property type="protein sequence ID" value="KGM12040.1"/>
    <property type="molecule type" value="Genomic_DNA"/>
</dbReference>
<gene>
    <name evidence="3" type="ORF">N868_02595</name>
</gene>
<comment type="caution">
    <text evidence="3">The sequence shown here is derived from an EMBL/GenBank/DDBJ whole genome shotgun (WGS) entry which is preliminary data.</text>
</comment>
<reference evidence="3 4" key="1">
    <citation type="submission" date="2013-08" db="EMBL/GenBank/DDBJ databases">
        <title>Genome sequencing of Cellulomonas carbonis T26.</title>
        <authorList>
            <person name="Chen F."/>
            <person name="Li Y."/>
            <person name="Wang G."/>
        </authorList>
    </citation>
    <scope>NUCLEOTIDE SEQUENCE [LARGE SCALE GENOMIC DNA]</scope>
    <source>
        <strain evidence="3 4">T26</strain>
    </source>
</reference>
<name>A0A0A0BVN3_9CELL</name>
<proteinExistence type="predicted"/>
<keyword evidence="4" id="KW-1185">Reference proteome</keyword>
<accession>A0A0A0BVN3</accession>
<evidence type="ECO:0000259" key="2">
    <source>
        <dbReference type="Pfam" id="PF02517"/>
    </source>
</evidence>
<evidence type="ECO:0000256" key="1">
    <source>
        <dbReference type="SAM" id="Phobius"/>
    </source>
</evidence>
<dbReference type="GO" id="GO:0004175">
    <property type="term" value="F:endopeptidase activity"/>
    <property type="evidence" value="ECO:0007669"/>
    <property type="project" value="UniProtKB-ARBA"/>
</dbReference>
<dbReference type="OrthoDB" id="3078181at2"/>
<dbReference type="InterPro" id="IPR003675">
    <property type="entry name" value="Rce1/LyrA-like_dom"/>
</dbReference>
<feature type="transmembrane region" description="Helical" evidence="1">
    <location>
        <begin position="171"/>
        <end position="195"/>
    </location>
</feature>